<proteinExistence type="predicted"/>
<comment type="caution">
    <text evidence="1">The sequence shown here is derived from an EMBL/GenBank/DDBJ whole genome shotgun (WGS) entry which is preliminary data.</text>
</comment>
<dbReference type="EMBL" id="JBFXLS010000017">
    <property type="protein sequence ID" value="KAL2829272.1"/>
    <property type="molecule type" value="Genomic_DNA"/>
</dbReference>
<evidence type="ECO:0000313" key="2">
    <source>
        <dbReference type="Proteomes" id="UP001610335"/>
    </source>
</evidence>
<accession>A0ABR4IQU3</accession>
<gene>
    <name evidence="1" type="ORF">BDW59DRAFT_142415</name>
</gene>
<name>A0ABR4IQU3_9EURO</name>
<sequence length="95" mass="10133">MGPSFANTITFTKVINGPAGPPTFHIMAGKCCYEITEECTRTCCLCSYAKDAANKACSRCGHSVLEHEEASHFIRFSAPANDTIGAQGNDTLEDG</sequence>
<evidence type="ECO:0000313" key="1">
    <source>
        <dbReference type="EMBL" id="KAL2829272.1"/>
    </source>
</evidence>
<organism evidence="1 2">
    <name type="scientific">Aspergillus cavernicola</name>
    <dbReference type="NCBI Taxonomy" id="176166"/>
    <lineage>
        <taxon>Eukaryota</taxon>
        <taxon>Fungi</taxon>
        <taxon>Dikarya</taxon>
        <taxon>Ascomycota</taxon>
        <taxon>Pezizomycotina</taxon>
        <taxon>Eurotiomycetes</taxon>
        <taxon>Eurotiomycetidae</taxon>
        <taxon>Eurotiales</taxon>
        <taxon>Aspergillaceae</taxon>
        <taxon>Aspergillus</taxon>
        <taxon>Aspergillus subgen. Nidulantes</taxon>
    </lineage>
</organism>
<protein>
    <submittedName>
        <fullName evidence="1">Uncharacterized protein</fullName>
    </submittedName>
</protein>
<reference evidence="1 2" key="1">
    <citation type="submission" date="2024-07" db="EMBL/GenBank/DDBJ databases">
        <title>Section-level genome sequencing and comparative genomics of Aspergillus sections Usti and Cavernicolus.</title>
        <authorList>
            <consortium name="Lawrence Berkeley National Laboratory"/>
            <person name="Nybo J.L."/>
            <person name="Vesth T.C."/>
            <person name="Theobald S."/>
            <person name="Frisvad J.C."/>
            <person name="Larsen T.O."/>
            <person name="Kjaerboelling I."/>
            <person name="Rothschild-Mancinelli K."/>
            <person name="Lyhne E.K."/>
            <person name="Kogle M.E."/>
            <person name="Barry K."/>
            <person name="Clum A."/>
            <person name="Na H."/>
            <person name="Ledsgaard L."/>
            <person name="Lin J."/>
            <person name="Lipzen A."/>
            <person name="Kuo A."/>
            <person name="Riley R."/>
            <person name="Mondo S."/>
            <person name="LaButti K."/>
            <person name="Haridas S."/>
            <person name="Pangalinan J."/>
            <person name="Salamov A.A."/>
            <person name="Simmons B.A."/>
            <person name="Magnuson J.K."/>
            <person name="Chen J."/>
            <person name="Drula E."/>
            <person name="Henrissat B."/>
            <person name="Wiebenga A."/>
            <person name="Lubbers R.J."/>
            <person name="Gomes A.C."/>
            <person name="Makela M.R."/>
            <person name="Stajich J."/>
            <person name="Grigoriev I.V."/>
            <person name="Mortensen U.H."/>
            <person name="De vries R.P."/>
            <person name="Baker S.E."/>
            <person name="Andersen M.R."/>
        </authorList>
    </citation>
    <scope>NUCLEOTIDE SEQUENCE [LARGE SCALE GENOMIC DNA]</scope>
    <source>
        <strain evidence="1 2">CBS 600.67</strain>
    </source>
</reference>
<keyword evidence="2" id="KW-1185">Reference proteome</keyword>
<dbReference type="Proteomes" id="UP001610335">
    <property type="component" value="Unassembled WGS sequence"/>
</dbReference>